<name>A0ABW5GF62_9PSEU</name>
<accession>A0ABW5GF62</accession>
<reference evidence="4" key="1">
    <citation type="journal article" date="2019" name="Int. J. Syst. Evol. Microbiol.">
        <title>The Global Catalogue of Microorganisms (GCM) 10K type strain sequencing project: providing services to taxonomists for standard genome sequencing and annotation.</title>
        <authorList>
            <consortium name="The Broad Institute Genomics Platform"/>
            <consortium name="The Broad Institute Genome Sequencing Center for Infectious Disease"/>
            <person name="Wu L."/>
            <person name="Ma J."/>
        </authorList>
    </citation>
    <scope>NUCLEOTIDE SEQUENCE [LARGE SCALE GENOMIC DNA]</scope>
    <source>
        <strain evidence="4">CGMCC 4.7643</strain>
    </source>
</reference>
<protein>
    <submittedName>
        <fullName evidence="3">SRPBCC domain-containing protein</fullName>
    </submittedName>
</protein>
<dbReference type="InterPro" id="IPR023393">
    <property type="entry name" value="START-like_dom_sf"/>
</dbReference>
<dbReference type="EMBL" id="JBHUKU010000004">
    <property type="protein sequence ID" value="MFD2458535.1"/>
    <property type="molecule type" value="Genomic_DNA"/>
</dbReference>
<evidence type="ECO:0000313" key="3">
    <source>
        <dbReference type="EMBL" id="MFD2458535.1"/>
    </source>
</evidence>
<dbReference type="Proteomes" id="UP001597419">
    <property type="component" value="Unassembled WGS sequence"/>
</dbReference>
<comment type="similarity">
    <text evidence="1">Belongs to the AHA1 family.</text>
</comment>
<comment type="caution">
    <text evidence="3">The sequence shown here is derived from an EMBL/GenBank/DDBJ whole genome shotgun (WGS) entry which is preliminary data.</text>
</comment>
<sequence>MPDHELTITRVFDAPRERVFAAWTDPDQFAAWLGPKGYTAPAVTLDPRPGGAWRACIRNEAGDDEHWMHGAYREFSAPDRLVFTFAWDTEGDLREQTLVTIDFADLGGKTEMTFRQTGFPSVAERDGHDTGWSEAFDDLTRHLT</sequence>
<evidence type="ECO:0000313" key="4">
    <source>
        <dbReference type="Proteomes" id="UP001597419"/>
    </source>
</evidence>
<proteinExistence type="inferred from homology"/>
<dbReference type="CDD" id="cd07814">
    <property type="entry name" value="SRPBCC_CalC_Aha1-like"/>
    <property type="match status" value="1"/>
</dbReference>
<dbReference type="RefSeq" id="WP_345387845.1">
    <property type="nucleotide sequence ID" value="NZ_BAABHG010000002.1"/>
</dbReference>
<evidence type="ECO:0000259" key="2">
    <source>
        <dbReference type="Pfam" id="PF08327"/>
    </source>
</evidence>
<organism evidence="3 4">
    <name type="scientific">Amycolatopsis samaneae</name>
    <dbReference type="NCBI Taxonomy" id="664691"/>
    <lineage>
        <taxon>Bacteria</taxon>
        <taxon>Bacillati</taxon>
        <taxon>Actinomycetota</taxon>
        <taxon>Actinomycetes</taxon>
        <taxon>Pseudonocardiales</taxon>
        <taxon>Pseudonocardiaceae</taxon>
        <taxon>Amycolatopsis</taxon>
    </lineage>
</organism>
<dbReference type="Pfam" id="PF08327">
    <property type="entry name" value="AHSA1"/>
    <property type="match status" value="1"/>
</dbReference>
<dbReference type="SUPFAM" id="SSF55961">
    <property type="entry name" value="Bet v1-like"/>
    <property type="match status" value="1"/>
</dbReference>
<dbReference type="Gene3D" id="3.30.530.20">
    <property type="match status" value="1"/>
</dbReference>
<evidence type="ECO:0000256" key="1">
    <source>
        <dbReference type="ARBA" id="ARBA00006817"/>
    </source>
</evidence>
<keyword evidence="4" id="KW-1185">Reference proteome</keyword>
<feature type="domain" description="Activator of Hsp90 ATPase homologue 1/2-like C-terminal" evidence="2">
    <location>
        <begin position="13"/>
        <end position="143"/>
    </location>
</feature>
<dbReference type="InterPro" id="IPR013538">
    <property type="entry name" value="ASHA1/2-like_C"/>
</dbReference>
<gene>
    <name evidence="3" type="ORF">ACFSYJ_07990</name>
</gene>